<gene>
    <name evidence="14" type="primary">LOC111598767</name>
</gene>
<dbReference type="OrthoDB" id="443318at2759"/>
<keyword evidence="8" id="KW-0325">Glycoprotein</keyword>
<dbReference type="PRINTS" id="PR00724">
    <property type="entry name" value="CRBOXYPTASEC"/>
</dbReference>
<dbReference type="FunFam" id="3.40.50.1820:FF:000075">
    <property type="entry name" value="Carboxypeptidase"/>
    <property type="match status" value="1"/>
</dbReference>
<evidence type="ECO:0000256" key="10">
    <source>
        <dbReference type="ARBA" id="ARBA00070242"/>
    </source>
</evidence>
<evidence type="ECO:0000256" key="5">
    <source>
        <dbReference type="ARBA" id="ARBA00022670"/>
    </source>
</evidence>
<comment type="function">
    <text evidence="9">May be involved in vascular wall and kidney homeostasis.</text>
</comment>
<reference evidence="14" key="1">
    <citation type="submission" date="2025-08" db="UniProtKB">
        <authorList>
            <consortium name="RefSeq"/>
        </authorList>
    </citation>
    <scope>IDENTIFICATION</scope>
    <source>
        <strain evidence="14">15085-1641.00</strain>
        <tissue evidence="14">Whole body</tissue>
    </source>
</reference>
<keyword evidence="7" id="KW-0378">Hydrolase</keyword>
<dbReference type="InterPro" id="IPR001563">
    <property type="entry name" value="Peptidase_S10"/>
</dbReference>
<evidence type="ECO:0000256" key="1">
    <source>
        <dbReference type="ARBA" id="ARBA00004613"/>
    </source>
</evidence>
<dbReference type="Pfam" id="PF00450">
    <property type="entry name" value="Peptidase_S10"/>
    <property type="match status" value="1"/>
</dbReference>
<dbReference type="InterPro" id="IPR029058">
    <property type="entry name" value="AB_hydrolase_fold"/>
</dbReference>
<evidence type="ECO:0000256" key="9">
    <source>
        <dbReference type="ARBA" id="ARBA00055847"/>
    </source>
</evidence>
<evidence type="ECO:0000313" key="14">
    <source>
        <dbReference type="RefSeq" id="XP_023169949.2"/>
    </source>
</evidence>
<evidence type="ECO:0000256" key="2">
    <source>
        <dbReference type="ARBA" id="ARBA00009431"/>
    </source>
</evidence>
<dbReference type="KEGG" id="dhe:111598767"/>
<keyword evidence="4 14" id="KW-0121">Carboxypeptidase</keyword>
<name>A0A6J1LQL0_DROHY</name>
<dbReference type="Gene3D" id="3.40.50.1820">
    <property type="entry name" value="alpha/beta hydrolase"/>
    <property type="match status" value="1"/>
</dbReference>
<dbReference type="RefSeq" id="XP_023169949.2">
    <property type="nucleotide sequence ID" value="XM_023314181.2"/>
</dbReference>
<dbReference type="GeneID" id="111598767"/>
<keyword evidence="6 12" id="KW-0732">Signal</keyword>
<dbReference type="PANTHER" id="PTHR11802:SF3">
    <property type="entry name" value="RETINOID-INDUCIBLE SERINE CARBOXYPEPTIDASE"/>
    <property type="match status" value="1"/>
</dbReference>
<evidence type="ECO:0000256" key="6">
    <source>
        <dbReference type="ARBA" id="ARBA00022729"/>
    </source>
</evidence>
<feature type="chain" id="PRO_5026994592" description="Retinoid-inducible serine carboxypeptidase" evidence="12">
    <location>
        <begin position="23"/>
        <end position="444"/>
    </location>
</feature>
<keyword evidence="5" id="KW-0645">Protease</keyword>
<comment type="similarity">
    <text evidence="2">Belongs to the peptidase S10 family.</text>
</comment>
<dbReference type="Proteomes" id="UP000504633">
    <property type="component" value="Unplaced"/>
</dbReference>
<dbReference type="AlphaFoldDB" id="A0A6J1LQL0"/>
<dbReference type="OMA" id="QEPKEVW"/>
<evidence type="ECO:0000313" key="13">
    <source>
        <dbReference type="Proteomes" id="UP000504633"/>
    </source>
</evidence>
<dbReference type="PANTHER" id="PTHR11802">
    <property type="entry name" value="SERINE PROTEASE FAMILY S10 SERINE CARBOXYPEPTIDASE"/>
    <property type="match status" value="1"/>
</dbReference>
<accession>A0A6J1LQL0</accession>
<proteinExistence type="inferred from homology"/>
<keyword evidence="3" id="KW-0964">Secreted</keyword>
<dbReference type="SUPFAM" id="SSF53474">
    <property type="entry name" value="alpha/beta-Hydrolases"/>
    <property type="match status" value="1"/>
</dbReference>
<dbReference type="GO" id="GO:0004185">
    <property type="term" value="F:serine-type carboxypeptidase activity"/>
    <property type="evidence" value="ECO:0007669"/>
    <property type="project" value="InterPro"/>
</dbReference>
<evidence type="ECO:0000256" key="8">
    <source>
        <dbReference type="ARBA" id="ARBA00023180"/>
    </source>
</evidence>
<organism evidence="13 14">
    <name type="scientific">Drosophila hydei</name>
    <name type="common">Fruit fly</name>
    <dbReference type="NCBI Taxonomy" id="7224"/>
    <lineage>
        <taxon>Eukaryota</taxon>
        <taxon>Metazoa</taxon>
        <taxon>Ecdysozoa</taxon>
        <taxon>Arthropoda</taxon>
        <taxon>Hexapoda</taxon>
        <taxon>Insecta</taxon>
        <taxon>Pterygota</taxon>
        <taxon>Neoptera</taxon>
        <taxon>Endopterygota</taxon>
        <taxon>Diptera</taxon>
        <taxon>Brachycera</taxon>
        <taxon>Muscomorpha</taxon>
        <taxon>Ephydroidea</taxon>
        <taxon>Drosophilidae</taxon>
        <taxon>Drosophila</taxon>
    </lineage>
</organism>
<sequence length="444" mass="49632">MNGLLISLTVLLALFNSGAVNARTGYGPGEQDWGFVDVRKGAHMFYWLYYTTANVTSYTDRPLAIWLQGGPGASSTGYGNFEELGPLQLDGSYREWTWVKDMNVIFIDNPVGTGFSYVDGSSYYTTTNKQIALDLVEFMKGFYALHPEFKKTSFHIFCESYGGKMAPEFALELYYAIQRGEIESNLQSVALGDPWTSPIDSVLSWAPFLLQLGIVDQDGHDKIEASALKTKKLVDDGKWTQATLQWSSTQSVVLRESKGVDFYNVETPTRGDKYLRQVVEMNPEERMYRTLVHFDIDENRDKLLNELMLGPVTEALNITSGIKWGAQSGTTFNKLMGDFMKPAVHIVEELLNSTTVQVGVFSGGLDLICATPGAVNWIGDMKWNDKDKYLSSPRVGITVDRVLEGYKKTAGNFSMFWVNRSGHMVPADNPAAMSHILQQYTKFG</sequence>
<evidence type="ECO:0000256" key="4">
    <source>
        <dbReference type="ARBA" id="ARBA00022645"/>
    </source>
</evidence>
<comment type="subcellular location">
    <subcellularLocation>
        <location evidence="1">Secreted</location>
    </subcellularLocation>
</comment>
<dbReference type="GO" id="GO:0006508">
    <property type="term" value="P:proteolysis"/>
    <property type="evidence" value="ECO:0007669"/>
    <property type="project" value="UniProtKB-KW"/>
</dbReference>
<evidence type="ECO:0000256" key="12">
    <source>
        <dbReference type="SAM" id="SignalP"/>
    </source>
</evidence>
<keyword evidence="13" id="KW-1185">Reference proteome</keyword>
<evidence type="ECO:0000256" key="11">
    <source>
        <dbReference type="ARBA" id="ARBA00077736"/>
    </source>
</evidence>
<feature type="signal peptide" evidence="12">
    <location>
        <begin position="1"/>
        <end position="22"/>
    </location>
</feature>
<protein>
    <recommendedName>
        <fullName evidence="10">Retinoid-inducible serine carboxypeptidase</fullName>
    </recommendedName>
    <alternativeName>
        <fullName evidence="11">Serine carboxypeptidase 1</fullName>
    </alternativeName>
</protein>
<evidence type="ECO:0000256" key="3">
    <source>
        <dbReference type="ARBA" id="ARBA00022525"/>
    </source>
</evidence>
<dbReference type="GO" id="GO:0005576">
    <property type="term" value="C:extracellular region"/>
    <property type="evidence" value="ECO:0007669"/>
    <property type="project" value="UniProtKB-SubCell"/>
</dbReference>
<evidence type="ECO:0000256" key="7">
    <source>
        <dbReference type="ARBA" id="ARBA00022801"/>
    </source>
</evidence>